<evidence type="ECO:0000313" key="13">
    <source>
        <dbReference type="Proteomes" id="UP001499988"/>
    </source>
</evidence>
<proteinExistence type="inferred from homology"/>
<dbReference type="InterPro" id="IPR041121">
    <property type="entry name" value="SDH_C"/>
</dbReference>
<dbReference type="NCBIfam" id="TIGR00507">
    <property type="entry name" value="aroE"/>
    <property type="match status" value="1"/>
</dbReference>
<organism evidence="12 13">
    <name type="scientific">Ferrimonas pelagia</name>
    <dbReference type="NCBI Taxonomy" id="1177826"/>
    <lineage>
        <taxon>Bacteria</taxon>
        <taxon>Pseudomonadati</taxon>
        <taxon>Pseudomonadota</taxon>
        <taxon>Gammaproteobacteria</taxon>
        <taxon>Alteromonadales</taxon>
        <taxon>Ferrimonadaceae</taxon>
        <taxon>Ferrimonas</taxon>
    </lineage>
</organism>
<feature type="binding site" evidence="8">
    <location>
        <begin position="14"/>
        <end position="16"/>
    </location>
    <ligand>
        <name>shikimate</name>
        <dbReference type="ChEBI" id="CHEBI:36208"/>
    </ligand>
</feature>
<evidence type="ECO:0000313" key="12">
    <source>
        <dbReference type="EMBL" id="GAA4895437.1"/>
    </source>
</evidence>
<evidence type="ECO:0000256" key="8">
    <source>
        <dbReference type="HAMAP-Rule" id="MF_00222"/>
    </source>
</evidence>
<protein>
    <recommendedName>
        <fullName evidence="2 8">Shikimate dehydrogenase (NADP(+))</fullName>
        <shortName evidence="8">SDH</shortName>
        <ecNumber evidence="2 8">1.1.1.25</ecNumber>
    </recommendedName>
</protein>
<dbReference type="HAMAP" id="MF_00222">
    <property type="entry name" value="Shikimate_DH_AroE"/>
    <property type="match status" value="1"/>
</dbReference>
<gene>
    <name evidence="8 12" type="primary">aroE</name>
    <name evidence="12" type="ORF">GCM10023333_30780</name>
</gene>
<dbReference type="RefSeq" id="WP_345336334.1">
    <property type="nucleotide sequence ID" value="NZ_BAABJZ010000095.1"/>
</dbReference>
<feature type="binding site" evidence="8">
    <location>
        <begin position="150"/>
        <end position="155"/>
    </location>
    <ligand>
        <name>NADP(+)</name>
        <dbReference type="ChEBI" id="CHEBI:58349"/>
    </ligand>
</feature>
<dbReference type="InterPro" id="IPR046346">
    <property type="entry name" value="Aminoacid_DH-like_N_sf"/>
</dbReference>
<evidence type="ECO:0000256" key="6">
    <source>
        <dbReference type="ARBA" id="ARBA00023141"/>
    </source>
</evidence>
<dbReference type="InterPro" id="IPR011342">
    <property type="entry name" value="Shikimate_DH"/>
</dbReference>
<dbReference type="SUPFAM" id="SSF51735">
    <property type="entry name" value="NAD(P)-binding Rossmann-fold domains"/>
    <property type="match status" value="1"/>
</dbReference>
<evidence type="ECO:0000256" key="3">
    <source>
        <dbReference type="ARBA" id="ARBA00022605"/>
    </source>
</evidence>
<feature type="binding site" evidence="8">
    <location>
        <position position="86"/>
    </location>
    <ligand>
        <name>shikimate</name>
        <dbReference type="ChEBI" id="CHEBI:36208"/>
    </ligand>
</feature>
<accession>A0ABP9F8K3</accession>
<evidence type="ECO:0000259" key="9">
    <source>
        <dbReference type="Pfam" id="PF01488"/>
    </source>
</evidence>
<evidence type="ECO:0000256" key="1">
    <source>
        <dbReference type="ARBA" id="ARBA00004871"/>
    </source>
</evidence>
<dbReference type="EMBL" id="BAABJZ010000095">
    <property type="protein sequence ID" value="GAA4895437.1"/>
    <property type="molecule type" value="Genomic_DNA"/>
</dbReference>
<evidence type="ECO:0000256" key="5">
    <source>
        <dbReference type="ARBA" id="ARBA00023002"/>
    </source>
</evidence>
<keyword evidence="6 8" id="KW-0057">Aromatic amino acid biosynthesis</keyword>
<dbReference type="PANTHER" id="PTHR21089:SF1">
    <property type="entry name" value="BIFUNCTIONAL 3-DEHYDROQUINATE DEHYDRATASE_SHIKIMATE DEHYDROGENASE, CHLOROPLASTIC"/>
    <property type="match status" value="1"/>
</dbReference>
<name>A0ABP9F8K3_9GAMM</name>
<dbReference type="PANTHER" id="PTHR21089">
    <property type="entry name" value="SHIKIMATE DEHYDROGENASE"/>
    <property type="match status" value="1"/>
</dbReference>
<dbReference type="NCBIfam" id="NF001310">
    <property type="entry name" value="PRK00258.1-2"/>
    <property type="match status" value="1"/>
</dbReference>
<sequence>MDQYAVFGNPIHHSKSPFIHQRFARQTQQTLEYRAILAAEDGFADAVVAFRQAGGCGANVTLPFKEQAFALCDRLTERARCAGAVNTLYWQADGGLLGDNTDGQGLVADLHRSGITIEGARVLILGAGGAVRGVLHPIFACSPRRVVIANRTADKAVALARDFAELGVVSGCGLDEMSGEYDLIINGTSASLSGALPAMEGVRLSHEGSTYDMAYGKEATPFQRWGQAQGGKHHLAGLGMLVAQAAESFSLWRGVKPEVVPVLEELAEQMGGTL</sequence>
<comment type="caution">
    <text evidence="12">The sequence shown here is derived from an EMBL/GenBank/DDBJ whole genome shotgun (WGS) entry which is preliminary data.</text>
</comment>
<feature type="domain" description="SDH C-terminal" evidence="11">
    <location>
        <begin position="237"/>
        <end position="266"/>
    </location>
</feature>
<feature type="binding site" evidence="8">
    <location>
        <position position="102"/>
    </location>
    <ligand>
        <name>shikimate</name>
        <dbReference type="ChEBI" id="CHEBI:36208"/>
    </ligand>
</feature>
<feature type="binding site" evidence="8">
    <location>
        <position position="215"/>
    </location>
    <ligand>
        <name>shikimate</name>
        <dbReference type="ChEBI" id="CHEBI:36208"/>
    </ligand>
</feature>
<dbReference type="SUPFAM" id="SSF53223">
    <property type="entry name" value="Aminoacid dehydrogenase-like, N-terminal domain"/>
    <property type="match status" value="1"/>
</dbReference>
<dbReference type="InterPro" id="IPR006151">
    <property type="entry name" value="Shikm_DH/Glu-tRNA_Rdtase"/>
</dbReference>
<comment type="subunit">
    <text evidence="8">Homodimer.</text>
</comment>
<dbReference type="EC" id="1.1.1.25" evidence="2 8"/>
<feature type="binding site" evidence="8">
    <location>
        <position position="213"/>
    </location>
    <ligand>
        <name>NADP(+)</name>
        <dbReference type="ChEBI" id="CHEBI:58349"/>
    </ligand>
</feature>
<feature type="binding site" evidence="8">
    <location>
        <position position="61"/>
    </location>
    <ligand>
        <name>shikimate</name>
        <dbReference type="ChEBI" id="CHEBI:36208"/>
    </ligand>
</feature>
<evidence type="ECO:0000259" key="10">
    <source>
        <dbReference type="Pfam" id="PF08501"/>
    </source>
</evidence>
<feature type="binding site" evidence="8">
    <location>
        <position position="244"/>
    </location>
    <ligand>
        <name>shikimate</name>
        <dbReference type="ChEBI" id="CHEBI:36208"/>
    </ligand>
</feature>
<comment type="function">
    <text evidence="8">Involved in the biosynthesis of the chorismate, which leads to the biosynthesis of aromatic amino acids. Catalyzes the reversible NADPH linked reduction of 3-dehydroshikimate (DHSA) to yield shikimate (SA).</text>
</comment>
<reference evidence="13" key="1">
    <citation type="journal article" date="2019" name="Int. J. Syst. Evol. Microbiol.">
        <title>The Global Catalogue of Microorganisms (GCM) 10K type strain sequencing project: providing services to taxonomists for standard genome sequencing and annotation.</title>
        <authorList>
            <consortium name="The Broad Institute Genomics Platform"/>
            <consortium name="The Broad Institute Genome Sequencing Center for Infectious Disease"/>
            <person name="Wu L."/>
            <person name="Ma J."/>
        </authorList>
    </citation>
    <scope>NUCLEOTIDE SEQUENCE [LARGE SCALE GENOMIC DNA]</scope>
    <source>
        <strain evidence="13">JCM 18401</strain>
    </source>
</reference>
<feature type="binding site" evidence="8">
    <location>
        <position position="237"/>
    </location>
    <ligand>
        <name>NADP(+)</name>
        <dbReference type="ChEBI" id="CHEBI:58349"/>
    </ligand>
</feature>
<dbReference type="Pfam" id="PF08501">
    <property type="entry name" value="Shikimate_dh_N"/>
    <property type="match status" value="1"/>
</dbReference>
<dbReference type="Pfam" id="PF18317">
    <property type="entry name" value="SDH_C"/>
    <property type="match status" value="1"/>
</dbReference>
<dbReference type="InterPro" id="IPR036291">
    <property type="entry name" value="NAD(P)-bd_dom_sf"/>
</dbReference>
<keyword evidence="5 8" id="KW-0560">Oxidoreductase</keyword>
<feature type="domain" description="Shikimate dehydrogenase substrate binding N-terminal" evidence="10">
    <location>
        <begin position="6"/>
        <end position="88"/>
    </location>
</feature>
<dbReference type="Gene3D" id="3.40.50.10860">
    <property type="entry name" value="Leucine Dehydrogenase, chain A, domain 1"/>
    <property type="match status" value="1"/>
</dbReference>
<comment type="similarity">
    <text evidence="8">Belongs to the shikimate dehydrogenase family.</text>
</comment>
<evidence type="ECO:0000256" key="7">
    <source>
        <dbReference type="ARBA" id="ARBA00049442"/>
    </source>
</evidence>
<feature type="active site" description="Proton acceptor" evidence="8">
    <location>
        <position position="65"/>
    </location>
</feature>
<dbReference type="InterPro" id="IPR022893">
    <property type="entry name" value="Shikimate_DH_fam"/>
</dbReference>
<dbReference type="Pfam" id="PF01488">
    <property type="entry name" value="Shikimate_DH"/>
    <property type="match status" value="1"/>
</dbReference>
<comment type="pathway">
    <text evidence="1 8">Metabolic intermediate biosynthesis; chorismate biosynthesis; chorismate from D-erythrose 4-phosphate and phosphoenolpyruvate: step 4/7.</text>
</comment>
<evidence type="ECO:0000256" key="2">
    <source>
        <dbReference type="ARBA" id="ARBA00012962"/>
    </source>
</evidence>
<keyword evidence="3 8" id="KW-0028">Amino-acid biosynthesis</keyword>
<dbReference type="Gene3D" id="3.40.50.720">
    <property type="entry name" value="NAD(P)-binding Rossmann-like Domain"/>
    <property type="match status" value="1"/>
</dbReference>
<dbReference type="InterPro" id="IPR013708">
    <property type="entry name" value="Shikimate_DH-bd_N"/>
</dbReference>
<feature type="binding site" evidence="8">
    <location>
        <begin position="126"/>
        <end position="130"/>
    </location>
    <ligand>
        <name>NADP(+)</name>
        <dbReference type="ChEBI" id="CHEBI:58349"/>
    </ligand>
</feature>
<dbReference type="Proteomes" id="UP001499988">
    <property type="component" value="Unassembled WGS sequence"/>
</dbReference>
<keyword evidence="13" id="KW-1185">Reference proteome</keyword>
<dbReference type="CDD" id="cd01065">
    <property type="entry name" value="NAD_bind_Shikimate_DH"/>
    <property type="match status" value="1"/>
</dbReference>
<keyword evidence="4 8" id="KW-0521">NADP</keyword>
<evidence type="ECO:0000256" key="4">
    <source>
        <dbReference type="ARBA" id="ARBA00022857"/>
    </source>
</evidence>
<evidence type="ECO:0000259" key="11">
    <source>
        <dbReference type="Pfam" id="PF18317"/>
    </source>
</evidence>
<feature type="domain" description="Quinate/shikimate 5-dehydrogenase/glutamyl-tRNA reductase" evidence="9">
    <location>
        <begin position="116"/>
        <end position="191"/>
    </location>
</feature>
<feature type="binding site" evidence="8">
    <location>
        <position position="77"/>
    </location>
    <ligand>
        <name>NADP(+)</name>
        <dbReference type="ChEBI" id="CHEBI:58349"/>
    </ligand>
</feature>
<comment type="catalytic activity">
    <reaction evidence="7 8">
        <text>shikimate + NADP(+) = 3-dehydroshikimate + NADPH + H(+)</text>
        <dbReference type="Rhea" id="RHEA:17737"/>
        <dbReference type="ChEBI" id="CHEBI:15378"/>
        <dbReference type="ChEBI" id="CHEBI:16630"/>
        <dbReference type="ChEBI" id="CHEBI:36208"/>
        <dbReference type="ChEBI" id="CHEBI:57783"/>
        <dbReference type="ChEBI" id="CHEBI:58349"/>
        <dbReference type="EC" id="1.1.1.25"/>
    </reaction>
</comment>